<accession>A0ABT4DQI3</accession>
<gene>
    <name evidence="1" type="ORF">M5X09_07925</name>
</gene>
<proteinExistence type="predicted"/>
<sequence length="55" mass="6035">MSEKKNVESDKKSVMEEAALQDQCVTPAIAQVDAPADLQQGIIEIADKDEYVDEP</sequence>
<dbReference type="Proteomes" id="UP001207626">
    <property type="component" value="Unassembled WGS sequence"/>
</dbReference>
<protein>
    <submittedName>
        <fullName evidence="1">Uncharacterized protein</fullName>
    </submittedName>
</protein>
<evidence type="ECO:0000313" key="1">
    <source>
        <dbReference type="EMBL" id="MCY9519610.1"/>
    </source>
</evidence>
<organism evidence="1 2">
    <name type="scientific">Paenibacillus apiarius</name>
    <dbReference type="NCBI Taxonomy" id="46240"/>
    <lineage>
        <taxon>Bacteria</taxon>
        <taxon>Bacillati</taxon>
        <taxon>Bacillota</taxon>
        <taxon>Bacilli</taxon>
        <taxon>Bacillales</taxon>
        <taxon>Paenibacillaceae</taxon>
        <taxon>Paenibacillus</taxon>
    </lineage>
</organism>
<comment type="caution">
    <text evidence="1">The sequence shown here is derived from an EMBL/GenBank/DDBJ whole genome shotgun (WGS) entry which is preliminary data.</text>
</comment>
<reference evidence="1 2" key="1">
    <citation type="submission" date="2022-05" db="EMBL/GenBank/DDBJ databases">
        <title>Genome Sequencing of Bee-Associated Microbes.</title>
        <authorList>
            <person name="Dunlap C."/>
        </authorList>
    </citation>
    <scope>NUCLEOTIDE SEQUENCE [LARGE SCALE GENOMIC DNA]</scope>
    <source>
        <strain evidence="1 2">NRRL NRS-1438</strain>
    </source>
</reference>
<dbReference type="EMBL" id="JAMDLW010000009">
    <property type="protein sequence ID" value="MCY9519610.1"/>
    <property type="molecule type" value="Genomic_DNA"/>
</dbReference>
<evidence type="ECO:0000313" key="2">
    <source>
        <dbReference type="Proteomes" id="UP001207626"/>
    </source>
</evidence>
<dbReference type="GeneID" id="77005096"/>
<name>A0ABT4DQI3_9BACL</name>
<dbReference type="RefSeq" id="WP_206097099.1">
    <property type="nucleotide sequence ID" value="NZ_JAFFHZ010000001.1"/>
</dbReference>
<keyword evidence="2" id="KW-1185">Reference proteome</keyword>